<organism evidence="6 7">
    <name type="scientific">Rubripirellula amarantea</name>
    <dbReference type="NCBI Taxonomy" id="2527999"/>
    <lineage>
        <taxon>Bacteria</taxon>
        <taxon>Pseudomonadati</taxon>
        <taxon>Planctomycetota</taxon>
        <taxon>Planctomycetia</taxon>
        <taxon>Pirellulales</taxon>
        <taxon>Pirellulaceae</taxon>
        <taxon>Rubripirellula</taxon>
    </lineage>
</organism>
<sequence length="175" mass="19213">MLVLSRKEGETIEIPSLGIVIQVSAVKKSRAVLGIEAPGDVQIVRGEVMDRDLDAHQGHLSQRSSEQLLIELEAEIAALTEMCSEEHRSVANQTALQTLQTLRNLRRRWQQQHSGDNEARPLSDFVAVRSEVLEHLINSRAKTSEPDILVTPPDCVRQSSVGYVIGGEGAVCQVA</sequence>
<dbReference type="PANTHER" id="PTHR34984:SF1">
    <property type="entry name" value="CARBON STORAGE REGULATOR"/>
    <property type="match status" value="1"/>
</dbReference>
<dbReference type="GO" id="GO:0006402">
    <property type="term" value="P:mRNA catabolic process"/>
    <property type="evidence" value="ECO:0007669"/>
    <property type="project" value="InterPro"/>
</dbReference>
<dbReference type="PANTHER" id="PTHR34984">
    <property type="entry name" value="CARBON STORAGE REGULATOR"/>
    <property type="match status" value="1"/>
</dbReference>
<keyword evidence="1 4" id="KW-0963">Cytoplasm</keyword>
<dbReference type="RefSeq" id="WP_165440525.1">
    <property type="nucleotide sequence ID" value="NZ_SJPI01000001.1"/>
</dbReference>
<keyword evidence="7" id="KW-1185">Reference proteome</keyword>
<dbReference type="GO" id="GO:1902208">
    <property type="term" value="P:regulation of bacterial-type flagellum assembly"/>
    <property type="evidence" value="ECO:0007669"/>
    <property type="project" value="UniProtKB-UniRule"/>
</dbReference>
<dbReference type="SUPFAM" id="SSF117130">
    <property type="entry name" value="CsrA-like"/>
    <property type="match status" value="1"/>
</dbReference>
<feature type="coiled-coil region" evidence="5">
    <location>
        <begin position="62"/>
        <end position="112"/>
    </location>
</feature>
<evidence type="ECO:0000256" key="2">
    <source>
        <dbReference type="ARBA" id="ARBA00022845"/>
    </source>
</evidence>
<dbReference type="HAMAP" id="MF_00167">
    <property type="entry name" value="CsrA"/>
    <property type="match status" value="1"/>
</dbReference>
<keyword evidence="2 4" id="KW-0810">Translation regulation</keyword>
<evidence type="ECO:0000256" key="3">
    <source>
        <dbReference type="ARBA" id="ARBA00022884"/>
    </source>
</evidence>
<dbReference type="InterPro" id="IPR036107">
    <property type="entry name" value="CsrA_sf"/>
</dbReference>
<evidence type="ECO:0000256" key="5">
    <source>
        <dbReference type="SAM" id="Coils"/>
    </source>
</evidence>
<evidence type="ECO:0000256" key="4">
    <source>
        <dbReference type="HAMAP-Rule" id="MF_00167"/>
    </source>
</evidence>
<keyword evidence="4" id="KW-0678">Repressor</keyword>
<reference evidence="6 7" key="1">
    <citation type="submission" date="2019-02" db="EMBL/GenBank/DDBJ databases">
        <title>Deep-cultivation of Planctomycetes and their phenomic and genomic characterization uncovers novel biology.</title>
        <authorList>
            <person name="Wiegand S."/>
            <person name="Jogler M."/>
            <person name="Boedeker C."/>
            <person name="Pinto D."/>
            <person name="Vollmers J."/>
            <person name="Rivas-Marin E."/>
            <person name="Kohn T."/>
            <person name="Peeters S.H."/>
            <person name="Heuer A."/>
            <person name="Rast P."/>
            <person name="Oberbeckmann S."/>
            <person name="Bunk B."/>
            <person name="Jeske O."/>
            <person name="Meyerdierks A."/>
            <person name="Storesund J.E."/>
            <person name="Kallscheuer N."/>
            <person name="Luecker S."/>
            <person name="Lage O.M."/>
            <person name="Pohl T."/>
            <person name="Merkel B.J."/>
            <person name="Hornburger P."/>
            <person name="Mueller R.-W."/>
            <person name="Bruemmer F."/>
            <person name="Labrenz M."/>
            <person name="Spormann A.M."/>
            <person name="Op Den Camp H."/>
            <person name="Overmann J."/>
            <person name="Amann R."/>
            <person name="Jetten M.S.M."/>
            <person name="Mascher T."/>
            <person name="Medema M.H."/>
            <person name="Devos D.P."/>
            <person name="Kaster A.-K."/>
            <person name="Ovreas L."/>
            <person name="Rohde M."/>
            <person name="Galperin M.Y."/>
            <person name="Jogler C."/>
        </authorList>
    </citation>
    <scope>NUCLEOTIDE SEQUENCE [LARGE SCALE GENOMIC DNA]</scope>
    <source>
        <strain evidence="6 7">Pla22</strain>
    </source>
</reference>
<dbReference type="InterPro" id="IPR003751">
    <property type="entry name" value="CsrA"/>
</dbReference>
<comment type="similarity">
    <text evidence="4">Belongs to the CsrA/RsmA family.</text>
</comment>
<dbReference type="Gene3D" id="2.60.40.4380">
    <property type="entry name" value="Translational regulator CsrA"/>
    <property type="match status" value="1"/>
</dbReference>
<gene>
    <name evidence="4" type="primary">csrA</name>
    <name evidence="6" type="ORF">Pla22_11590</name>
</gene>
<proteinExistence type="inferred from homology"/>
<evidence type="ECO:0000256" key="1">
    <source>
        <dbReference type="ARBA" id="ARBA00022490"/>
    </source>
</evidence>
<dbReference type="Pfam" id="PF02599">
    <property type="entry name" value="CsrA"/>
    <property type="match status" value="1"/>
</dbReference>
<dbReference type="GO" id="GO:0048027">
    <property type="term" value="F:mRNA 5'-UTR binding"/>
    <property type="evidence" value="ECO:0007669"/>
    <property type="project" value="UniProtKB-UniRule"/>
</dbReference>
<dbReference type="GO" id="GO:0045947">
    <property type="term" value="P:negative regulation of translational initiation"/>
    <property type="evidence" value="ECO:0007669"/>
    <property type="project" value="UniProtKB-UniRule"/>
</dbReference>
<comment type="caution">
    <text evidence="6">The sequence shown here is derived from an EMBL/GenBank/DDBJ whole genome shotgun (WGS) entry which is preliminary data.</text>
</comment>
<accession>A0A5C5WSR4</accession>
<comment type="subunit">
    <text evidence="4">Homodimer; the beta-strands of each monomer intercalate to form a hydrophobic core, while the alpha-helices form wings that extend away from the core.</text>
</comment>
<dbReference type="AlphaFoldDB" id="A0A5C5WSR4"/>
<evidence type="ECO:0000313" key="6">
    <source>
        <dbReference type="EMBL" id="TWT53530.1"/>
    </source>
</evidence>
<evidence type="ECO:0000313" key="7">
    <source>
        <dbReference type="Proteomes" id="UP000316598"/>
    </source>
</evidence>
<dbReference type="EMBL" id="SJPI01000001">
    <property type="protein sequence ID" value="TWT53530.1"/>
    <property type="molecule type" value="Genomic_DNA"/>
</dbReference>
<keyword evidence="4" id="KW-1005">Bacterial flagellum biogenesis</keyword>
<protein>
    <recommendedName>
        <fullName evidence="4">Translational regulator CsrA</fullName>
    </recommendedName>
</protein>
<dbReference type="Proteomes" id="UP000316598">
    <property type="component" value="Unassembled WGS sequence"/>
</dbReference>
<name>A0A5C5WSR4_9BACT</name>
<comment type="function">
    <text evidence="4">A translational regulator that binds mRNA to regulate translation initiation and/or mRNA stability. Usually binds in the 5'-UTR at or near the Shine-Dalgarno sequence preventing ribosome-binding, thus repressing translation. Its main target seems to be the major flagellin gene, while its function is anatagonized by FliW.</text>
</comment>
<keyword evidence="5" id="KW-0175">Coiled coil</keyword>
<keyword evidence="3 4" id="KW-0694">RNA-binding</keyword>
<dbReference type="GO" id="GO:0006109">
    <property type="term" value="P:regulation of carbohydrate metabolic process"/>
    <property type="evidence" value="ECO:0007669"/>
    <property type="project" value="InterPro"/>
</dbReference>
<comment type="subcellular location">
    <subcellularLocation>
        <location evidence="4">Cytoplasm</location>
    </subcellularLocation>
</comment>
<dbReference type="GO" id="GO:0005829">
    <property type="term" value="C:cytosol"/>
    <property type="evidence" value="ECO:0007669"/>
    <property type="project" value="TreeGrafter"/>
</dbReference>
<dbReference type="GO" id="GO:0044781">
    <property type="term" value="P:bacterial-type flagellum organization"/>
    <property type="evidence" value="ECO:0007669"/>
    <property type="project" value="UniProtKB-KW"/>
</dbReference>